<keyword evidence="2" id="KW-1185">Reference proteome</keyword>
<evidence type="ECO:0000313" key="1">
    <source>
        <dbReference type="EMBL" id="KAH6940889.1"/>
    </source>
</evidence>
<evidence type="ECO:0000313" key="2">
    <source>
        <dbReference type="Proteomes" id="UP000821845"/>
    </source>
</evidence>
<sequence length="628" mass="68772">MSHLSEDSRSRRRRRRGPAMATVRAHSTTQGLKSTDGFSPRQRFSTTERYQKGCGRVIALLSGFLLIALTVFLFVRIVWNSARRAPGGCLIASTPLGYAKGRLIQFKINGTSYSSVAFYGIPFGAPPVGDRRFAEPRCAQPWRGLFDGTYKRPPCAQTDTILTKNYSISGANTTEDCLHINVWVPGKCVTPLLSPKNRRAVVFWLYGGSFVSGGNSYDFYDGRYVAGLGDVLVVMPNYRVTSFGFLNSGTGRHVVGNMALYDELLALRWLRDNVHRFGGDSDRILIAGQSAGAIATSMFMMSPIMSQYGPYRRAFLMSGSVHVPLPQNMGQNARNSFSRVAAGAGCESASVADTVRCLRNRSAADILKATHGVALHLMPAVVAPLFPGTVESLQGRFLGARARDALISSVGTEGEAFFEMLMPDIVGTQRNITKSVLKRSFPFLFGNVDESVIGYVIEFLATIYDFTAPNHRGWIEVIGDTMFRCPVAAFGRDLASLGKNVYYMQYTSRPSFSVFAAEDATHGDDVAMLFGYPYLYPEVATDEDRAMSYRMMTMVSHFAKDGSGGPVRDCPLDEIIKGVLGSGQHRRRAANASWTPQIVRLALEMLASVPVRALEVSASAHANADRSQ</sequence>
<name>A0ACB7T408_HYAAI</name>
<proteinExistence type="predicted"/>
<protein>
    <submittedName>
        <fullName evidence="1">Uncharacterized protein</fullName>
    </submittedName>
</protein>
<dbReference type="Proteomes" id="UP000821845">
    <property type="component" value="Chromosome 11"/>
</dbReference>
<accession>A0ACB7T408</accession>
<comment type="caution">
    <text evidence="1">The sequence shown here is derived from an EMBL/GenBank/DDBJ whole genome shotgun (WGS) entry which is preliminary data.</text>
</comment>
<gene>
    <name evidence="1" type="ORF">HPB50_009349</name>
</gene>
<reference evidence="1" key="1">
    <citation type="submission" date="2020-05" db="EMBL/GenBank/DDBJ databases">
        <title>Large-scale comparative analyses of tick genomes elucidate their genetic diversity and vector capacities.</title>
        <authorList>
            <person name="Jia N."/>
            <person name="Wang J."/>
            <person name="Shi W."/>
            <person name="Du L."/>
            <person name="Sun Y."/>
            <person name="Zhan W."/>
            <person name="Jiang J."/>
            <person name="Wang Q."/>
            <person name="Zhang B."/>
            <person name="Ji P."/>
            <person name="Sakyi L.B."/>
            <person name="Cui X."/>
            <person name="Yuan T."/>
            <person name="Jiang B."/>
            <person name="Yang W."/>
            <person name="Lam T.T.-Y."/>
            <person name="Chang Q."/>
            <person name="Ding S."/>
            <person name="Wang X."/>
            <person name="Zhu J."/>
            <person name="Ruan X."/>
            <person name="Zhao L."/>
            <person name="Wei J."/>
            <person name="Que T."/>
            <person name="Du C."/>
            <person name="Cheng J."/>
            <person name="Dai P."/>
            <person name="Han X."/>
            <person name="Huang E."/>
            <person name="Gao Y."/>
            <person name="Liu J."/>
            <person name="Shao H."/>
            <person name="Ye R."/>
            <person name="Li L."/>
            <person name="Wei W."/>
            <person name="Wang X."/>
            <person name="Wang C."/>
            <person name="Yang T."/>
            <person name="Huo Q."/>
            <person name="Li W."/>
            <person name="Guo W."/>
            <person name="Chen H."/>
            <person name="Zhou L."/>
            <person name="Ni X."/>
            <person name="Tian J."/>
            <person name="Zhou Y."/>
            <person name="Sheng Y."/>
            <person name="Liu T."/>
            <person name="Pan Y."/>
            <person name="Xia L."/>
            <person name="Li J."/>
            <person name="Zhao F."/>
            <person name="Cao W."/>
        </authorList>
    </citation>
    <scope>NUCLEOTIDE SEQUENCE</scope>
    <source>
        <strain evidence="1">Hyas-2018</strain>
    </source>
</reference>
<dbReference type="EMBL" id="CM023491">
    <property type="protein sequence ID" value="KAH6940889.1"/>
    <property type="molecule type" value="Genomic_DNA"/>
</dbReference>
<organism evidence="1 2">
    <name type="scientific">Hyalomma asiaticum</name>
    <name type="common">Tick</name>
    <dbReference type="NCBI Taxonomy" id="266040"/>
    <lineage>
        <taxon>Eukaryota</taxon>
        <taxon>Metazoa</taxon>
        <taxon>Ecdysozoa</taxon>
        <taxon>Arthropoda</taxon>
        <taxon>Chelicerata</taxon>
        <taxon>Arachnida</taxon>
        <taxon>Acari</taxon>
        <taxon>Parasitiformes</taxon>
        <taxon>Ixodida</taxon>
        <taxon>Ixodoidea</taxon>
        <taxon>Ixodidae</taxon>
        <taxon>Hyalomminae</taxon>
        <taxon>Hyalomma</taxon>
    </lineage>
</organism>